<accession>A0A2T6ZV47</accession>
<dbReference type="EMBL" id="NESQ01000094">
    <property type="protein sequence ID" value="PUU79359.1"/>
    <property type="molecule type" value="Genomic_DNA"/>
</dbReference>
<comment type="caution">
    <text evidence="1">The sequence shown here is derived from an EMBL/GenBank/DDBJ whole genome shotgun (WGS) entry which is preliminary data.</text>
</comment>
<keyword evidence="2" id="KW-1185">Reference proteome</keyword>
<name>A0A2T6ZV47_TUBBO</name>
<dbReference type="AlphaFoldDB" id="A0A2T6ZV47"/>
<evidence type="ECO:0000313" key="1">
    <source>
        <dbReference type="EMBL" id="PUU79359.1"/>
    </source>
</evidence>
<sequence>MDPTAICRWLESVMEAQGVTGALLIDSSTGICLGAAGKATEDDATFLAVASRDALDGEGVGAVAFKGGRVMLKKGDGVLVAVFKDV</sequence>
<dbReference type="Pfam" id="PF16672">
    <property type="entry name" value="LAMTOR5"/>
    <property type="match status" value="1"/>
</dbReference>
<evidence type="ECO:0000313" key="2">
    <source>
        <dbReference type="Proteomes" id="UP000244722"/>
    </source>
</evidence>
<reference evidence="1 2" key="1">
    <citation type="submission" date="2017-04" db="EMBL/GenBank/DDBJ databases">
        <title>Draft genome sequence of Tuber borchii Vittad., a whitish edible truffle.</title>
        <authorList>
            <consortium name="DOE Joint Genome Institute"/>
            <person name="Murat C."/>
            <person name="Kuo A."/>
            <person name="Barry K.W."/>
            <person name="Clum A."/>
            <person name="Dockter R.B."/>
            <person name="Fauchery L."/>
            <person name="Iotti M."/>
            <person name="Kohler A."/>
            <person name="Labutti K."/>
            <person name="Lindquist E.A."/>
            <person name="Lipzen A."/>
            <person name="Ohm R.A."/>
            <person name="Wang M."/>
            <person name="Grigoriev I.V."/>
            <person name="Zambonelli A."/>
            <person name="Martin F.M."/>
        </authorList>
    </citation>
    <scope>NUCLEOTIDE SEQUENCE [LARGE SCALE GENOMIC DNA]</scope>
    <source>
        <strain evidence="1 2">Tbo3840</strain>
    </source>
</reference>
<gene>
    <name evidence="1" type="ORF">B9Z19DRAFT_837053</name>
</gene>
<dbReference type="OrthoDB" id="76862at2759"/>
<dbReference type="Gene3D" id="3.30.450.30">
    <property type="entry name" value="Dynein light chain 2a, cytoplasmic"/>
    <property type="match status" value="1"/>
</dbReference>
<dbReference type="GO" id="GO:0043066">
    <property type="term" value="P:negative regulation of apoptotic process"/>
    <property type="evidence" value="ECO:0007669"/>
    <property type="project" value="InterPro"/>
</dbReference>
<organism evidence="1 2">
    <name type="scientific">Tuber borchii</name>
    <name type="common">White truffle</name>
    <dbReference type="NCBI Taxonomy" id="42251"/>
    <lineage>
        <taxon>Eukaryota</taxon>
        <taxon>Fungi</taxon>
        <taxon>Dikarya</taxon>
        <taxon>Ascomycota</taxon>
        <taxon>Pezizomycotina</taxon>
        <taxon>Pezizomycetes</taxon>
        <taxon>Pezizales</taxon>
        <taxon>Tuberaceae</taxon>
        <taxon>Tuber</taxon>
    </lineage>
</organism>
<dbReference type="InterPro" id="IPR024135">
    <property type="entry name" value="LAMTOR5"/>
</dbReference>
<dbReference type="Proteomes" id="UP000244722">
    <property type="component" value="Unassembled WGS sequence"/>
</dbReference>
<protein>
    <submittedName>
        <fullName evidence="1">Uncharacterized protein</fullName>
    </submittedName>
</protein>
<proteinExistence type="predicted"/>
<dbReference type="GO" id="GO:0071986">
    <property type="term" value="C:Ragulator complex"/>
    <property type="evidence" value="ECO:0007669"/>
    <property type="project" value="InterPro"/>
</dbReference>